<feature type="transmembrane region" description="Helical" evidence="2">
    <location>
        <begin position="119"/>
        <end position="138"/>
    </location>
</feature>
<proteinExistence type="predicted"/>
<feature type="compositionally biased region" description="Polar residues" evidence="1">
    <location>
        <begin position="52"/>
        <end position="61"/>
    </location>
</feature>
<comment type="caution">
    <text evidence="3">The sequence shown here is derived from an EMBL/GenBank/DDBJ whole genome shotgun (WGS) entry which is preliminary data.</text>
</comment>
<sequence length="252" mass="27471">MIPYIIKFRNNGPTRQPTAIEQLSSRQALSHHCHRRQISSSVPRFTAPSRPHSATSPPVDNNESKTVKIQISALDYGIFNLSEADNFKIHSRRRNYFIPPAPAYPGLAPAQTQISKFCVGVLVALTFLLFRAAIVATLSRKLIKKTRTPSAKAALIKRIRAPGLQERQQLASLNQPSPPQLAPVAVTPPGAPLPPPAAFSLFIHDDDDQASRRVGGGGGGGWREKEEEGVKKAVGLVEDPFRAFFIVSVCAL</sequence>
<organism evidence="3 4">
    <name type="scientific">Rhynchophorus ferrugineus</name>
    <name type="common">Red palm weevil</name>
    <name type="synonym">Curculio ferrugineus</name>
    <dbReference type="NCBI Taxonomy" id="354439"/>
    <lineage>
        <taxon>Eukaryota</taxon>
        <taxon>Metazoa</taxon>
        <taxon>Ecdysozoa</taxon>
        <taxon>Arthropoda</taxon>
        <taxon>Hexapoda</taxon>
        <taxon>Insecta</taxon>
        <taxon>Pterygota</taxon>
        <taxon>Neoptera</taxon>
        <taxon>Endopterygota</taxon>
        <taxon>Coleoptera</taxon>
        <taxon>Polyphaga</taxon>
        <taxon>Cucujiformia</taxon>
        <taxon>Curculionidae</taxon>
        <taxon>Dryophthorinae</taxon>
        <taxon>Rhynchophorus</taxon>
    </lineage>
</organism>
<dbReference type="EMBL" id="JAACXV010000364">
    <property type="protein sequence ID" value="KAF7279414.1"/>
    <property type="molecule type" value="Genomic_DNA"/>
</dbReference>
<dbReference type="Proteomes" id="UP000625711">
    <property type="component" value="Unassembled WGS sequence"/>
</dbReference>
<feature type="region of interest" description="Disordered" evidence="1">
    <location>
        <begin position="36"/>
        <end position="62"/>
    </location>
</feature>
<evidence type="ECO:0000313" key="4">
    <source>
        <dbReference type="Proteomes" id="UP000625711"/>
    </source>
</evidence>
<keyword evidence="4" id="KW-1185">Reference proteome</keyword>
<evidence type="ECO:0000256" key="2">
    <source>
        <dbReference type="SAM" id="Phobius"/>
    </source>
</evidence>
<protein>
    <submittedName>
        <fullName evidence="3">Uncharacterized protein</fullName>
    </submittedName>
</protein>
<gene>
    <name evidence="3" type="ORF">GWI33_007300</name>
</gene>
<evidence type="ECO:0000256" key="1">
    <source>
        <dbReference type="SAM" id="MobiDB-lite"/>
    </source>
</evidence>
<keyword evidence="2" id="KW-1133">Transmembrane helix</keyword>
<keyword evidence="2" id="KW-0472">Membrane</keyword>
<accession>A0A834IET5</accession>
<dbReference type="AlphaFoldDB" id="A0A834IET5"/>
<reference evidence="3" key="1">
    <citation type="submission" date="2020-08" db="EMBL/GenBank/DDBJ databases">
        <title>Genome sequencing and assembly of the red palm weevil Rhynchophorus ferrugineus.</title>
        <authorList>
            <person name="Dias G.B."/>
            <person name="Bergman C.M."/>
            <person name="Manee M."/>
        </authorList>
    </citation>
    <scope>NUCLEOTIDE SEQUENCE</scope>
    <source>
        <strain evidence="3">AA-2017</strain>
        <tissue evidence="3">Whole larva</tissue>
    </source>
</reference>
<name>A0A834IET5_RHYFE</name>
<keyword evidence="2" id="KW-0812">Transmembrane</keyword>
<evidence type="ECO:0000313" key="3">
    <source>
        <dbReference type="EMBL" id="KAF7279414.1"/>
    </source>
</evidence>